<proteinExistence type="predicted"/>
<dbReference type="RefSeq" id="WP_098614594.1">
    <property type="nucleotide sequence ID" value="NZ_NVAP01000049.1"/>
</dbReference>
<accession>A0A2B2LD97</accession>
<protein>
    <recommendedName>
        <fullName evidence="3">Phage protein</fullName>
    </recommendedName>
</protein>
<evidence type="ECO:0000313" key="2">
    <source>
        <dbReference type="Proteomes" id="UP000224386"/>
    </source>
</evidence>
<sequence>MRKAIEEYIEQLQLSAVENRKRADKAYDDEDLGLAGYYKGQWIASEETAVKLTVILSKYKEEEQ</sequence>
<gene>
    <name evidence="1" type="ORF">COK05_24420</name>
</gene>
<organism evidence="1 2">
    <name type="scientific">Bacillus cereus</name>
    <dbReference type="NCBI Taxonomy" id="1396"/>
    <lineage>
        <taxon>Bacteria</taxon>
        <taxon>Bacillati</taxon>
        <taxon>Bacillota</taxon>
        <taxon>Bacilli</taxon>
        <taxon>Bacillales</taxon>
        <taxon>Bacillaceae</taxon>
        <taxon>Bacillus</taxon>
        <taxon>Bacillus cereus group</taxon>
    </lineage>
</organism>
<comment type="caution">
    <text evidence="1">The sequence shown here is derived from an EMBL/GenBank/DDBJ whole genome shotgun (WGS) entry which is preliminary data.</text>
</comment>
<evidence type="ECO:0000313" key="1">
    <source>
        <dbReference type="EMBL" id="PFQ42797.1"/>
    </source>
</evidence>
<evidence type="ECO:0008006" key="3">
    <source>
        <dbReference type="Google" id="ProtNLM"/>
    </source>
</evidence>
<dbReference type="EMBL" id="NVAP01000049">
    <property type="protein sequence ID" value="PFQ42797.1"/>
    <property type="molecule type" value="Genomic_DNA"/>
</dbReference>
<dbReference type="AlphaFoldDB" id="A0A2B2LD97"/>
<reference evidence="1 2" key="1">
    <citation type="submission" date="2017-09" db="EMBL/GenBank/DDBJ databases">
        <title>Large-scale bioinformatics analysis of Bacillus genomes uncovers conserved roles of natural products in bacterial physiology.</title>
        <authorList>
            <consortium name="Agbiome Team Llc"/>
            <person name="Bleich R.M."/>
            <person name="Grubbs K.J."/>
            <person name="Santa Maria K.C."/>
            <person name="Allen S.E."/>
            <person name="Farag S."/>
            <person name="Shank E.A."/>
            <person name="Bowers A."/>
        </authorList>
    </citation>
    <scope>NUCLEOTIDE SEQUENCE [LARGE SCALE GENOMIC DNA]</scope>
    <source>
        <strain evidence="1 2">AFS070861</strain>
    </source>
</reference>
<name>A0A2B2LD97_BACCE</name>
<dbReference type="Proteomes" id="UP000224386">
    <property type="component" value="Unassembled WGS sequence"/>
</dbReference>